<dbReference type="GO" id="GO:0005886">
    <property type="term" value="C:plasma membrane"/>
    <property type="evidence" value="ECO:0007669"/>
    <property type="project" value="UniProtKB-SubCell"/>
</dbReference>
<dbReference type="PROSITE" id="PS51450">
    <property type="entry name" value="LRR"/>
    <property type="match status" value="2"/>
</dbReference>
<dbReference type="InterPro" id="IPR032675">
    <property type="entry name" value="LRR_dom_sf"/>
</dbReference>
<evidence type="ECO:0000256" key="7">
    <source>
        <dbReference type="ARBA" id="ARBA00022679"/>
    </source>
</evidence>
<keyword evidence="14 20" id="KW-1133">Transmembrane helix</keyword>
<evidence type="ECO:0000256" key="21">
    <source>
        <dbReference type="SAM" id="SignalP"/>
    </source>
</evidence>
<dbReference type="PROSITE" id="PS00107">
    <property type="entry name" value="PROTEIN_KINASE_ATP"/>
    <property type="match status" value="1"/>
</dbReference>
<dbReference type="SMART" id="SM00220">
    <property type="entry name" value="S_TKc"/>
    <property type="match status" value="1"/>
</dbReference>
<evidence type="ECO:0000256" key="8">
    <source>
        <dbReference type="ARBA" id="ARBA00022692"/>
    </source>
</evidence>
<dbReference type="InterPro" id="IPR011009">
    <property type="entry name" value="Kinase-like_dom_sf"/>
</dbReference>
<evidence type="ECO:0000256" key="18">
    <source>
        <dbReference type="ARBA" id="ARBA00048679"/>
    </source>
</evidence>
<dbReference type="FunFam" id="3.80.10.10:FF:001028">
    <property type="entry name" value="Putative leucine-rich repeat receptor-like serine/threonine-protein kinase"/>
    <property type="match status" value="1"/>
</dbReference>
<accession>A0A6V7PAF5</accession>
<dbReference type="Pfam" id="PF00560">
    <property type="entry name" value="LRR_1"/>
    <property type="match status" value="6"/>
</dbReference>
<evidence type="ECO:0000256" key="20">
    <source>
        <dbReference type="SAM" id="Phobius"/>
    </source>
</evidence>
<feature type="chain" id="PRO_5028226073" description="non-specific serine/threonine protein kinase" evidence="21">
    <location>
        <begin position="20"/>
        <end position="931"/>
    </location>
</feature>
<evidence type="ECO:0000256" key="15">
    <source>
        <dbReference type="ARBA" id="ARBA00023136"/>
    </source>
</evidence>
<feature type="signal peptide" evidence="21">
    <location>
        <begin position="1"/>
        <end position="19"/>
    </location>
</feature>
<keyword evidence="6" id="KW-0433">Leucine-rich repeat</keyword>
<dbReference type="PANTHER" id="PTHR48053">
    <property type="entry name" value="LEUCINE RICH REPEAT FAMILY PROTEIN, EXPRESSED"/>
    <property type="match status" value="1"/>
</dbReference>
<keyword evidence="8 20" id="KW-0812">Transmembrane</keyword>
<keyword evidence="4" id="KW-1003">Cell membrane</keyword>
<evidence type="ECO:0000256" key="14">
    <source>
        <dbReference type="ARBA" id="ARBA00022989"/>
    </source>
</evidence>
<evidence type="ECO:0000256" key="10">
    <source>
        <dbReference type="ARBA" id="ARBA00022737"/>
    </source>
</evidence>
<evidence type="ECO:0000256" key="17">
    <source>
        <dbReference type="ARBA" id="ARBA00047899"/>
    </source>
</evidence>
<keyword evidence="13 19" id="KW-0067">ATP-binding</keyword>
<dbReference type="Gene3D" id="1.10.510.10">
    <property type="entry name" value="Transferase(Phosphotransferase) domain 1"/>
    <property type="match status" value="1"/>
</dbReference>
<dbReference type="InterPro" id="IPR013210">
    <property type="entry name" value="LRR_N_plant-typ"/>
</dbReference>
<dbReference type="Gene3D" id="3.80.10.10">
    <property type="entry name" value="Ribonuclease Inhibitor"/>
    <property type="match status" value="2"/>
</dbReference>
<dbReference type="InterPro" id="IPR001611">
    <property type="entry name" value="Leu-rich_rpt"/>
</dbReference>
<keyword evidence="11 19" id="KW-0547">Nucleotide-binding</keyword>
<evidence type="ECO:0000256" key="19">
    <source>
        <dbReference type="PROSITE-ProRule" id="PRU10141"/>
    </source>
</evidence>
<dbReference type="InterPro" id="IPR000719">
    <property type="entry name" value="Prot_kinase_dom"/>
</dbReference>
<evidence type="ECO:0000256" key="1">
    <source>
        <dbReference type="ARBA" id="ARBA00004162"/>
    </source>
</evidence>
<dbReference type="SUPFAM" id="SSF56112">
    <property type="entry name" value="Protein kinase-like (PK-like)"/>
    <property type="match status" value="1"/>
</dbReference>
<dbReference type="SUPFAM" id="SSF52047">
    <property type="entry name" value="RNI-like"/>
    <property type="match status" value="1"/>
</dbReference>
<keyword evidence="5" id="KW-0723">Serine/threonine-protein kinase</keyword>
<keyword evidence="7" id="KW-0808">Transferase</keyword>
<dbReference type="SMART" id="SM00369">
    <property type="entry name" value="LRR_TYP"/>
    <property type="match status" value="7"/>
</dbReference>
<evidence type="ECO:0000256" key="13">
    <source>
        <dbReference type="ARBA" id="ARBA00022840"/>
    </source>
</evidence>
<evidence type="ECO:0000256" key="6">
    <source>
        <dbReference type="ARBA" id="ARBA00022614"/>
    </source>
</evidence>
<dbReference type="Pfam" id="PF08263">
    <property type="entry name" value="LRRNT_2"/>
    <property type="match status" value="1"/>
</dbReference>
<comment type="subcellular location">
    <subcellularLocation>
        <location evidence="1">Cell membrane</location>
        <topology evidence="1">Single-pass membrane protein</topology>
    </subcellularLocation>
</comment>
<comment type="catalytic activity">
    <reaction evidence="18">
        <text>L-seryl-[protein] + ATP = O-phospho-L-seryl-[protein] + ADP + H(+)</text>
        <dbReference type="Rhea" id="RHEA:17989"/>
        <dbReference type="Rhea" id="RHEA-COMP:9863"/>
        <dbReference type="Rhea" id="RHEA-COMP:11604"/>
        <dbReference type="ChEBI" id="CHEBI:15378"/>
        <dbReference type="ChEBI" id="CHEBI:29999"/>
        <dbReference type="ChEBI" id="CHEBI:30616"/>
        <dbReference type="ChEBI" id="CHEBI:83421"/>
        <dbReference type="ChEBI" id="CHEBI:456216"/>
        <dbReference type="EC" id="2.7.11.1"/>
    </reaction>
</comment>
<dbReference type="FunFam" id="3.80.10.10:FF:000400">
    <property type="entry name" value="Nuclear pore complex protein NUP107"/>
    <property type="match status" value="1"/>
</dbReference>
<dbReference type="PRINTS" id="PR00019">
    <property type="entry name" value="LEURICHRPT"/>
</dbReference>
<dbReference type="PROSITE" id="PS00108">
    <property type="entry name" value="PROTEIN_KINASE_ST"/>
    <property type="match status" value="1"/>
</dbReference>
<dbReference type="InterPro" id="IPR017441">
    <property type="entry name" value="Protein_kinase_ATP_BS"/>
</dbReference>
<dbReference type="GO" id="GO:0005524">
    <property type="term" value="F:ATP binding"/>
    <property type="evidence" value="ECO:0007669"/>
    <property type="project" value="UniProtKB-UniRule"/>
</dbReference>
<dbReference type="PROSITE" id="PS50011">
    <property type="entry name" value="PROTEIN_KINASE_DOM"/>
    <property type="match status" value="1"/>
</dbReference>
<evidence type="ECO:0000256" key="16">
    <source>
        <dbReference type="ARBA" id="ARBA00023170"/>
    </source>
</evidence>
<feature type="transmembrane region" description="Helical" evidence="20">
    <location>
        <begin position="572"/>
        <end position="592"/>
    </location>
</feature>
<feature type="binding site" evidence="19">
    <location>
        <position position="668"/>
    </location>
    <ligand>
        <name>ATP</name>
        <dbReference type="ChEBI" id="CHEBI:30616"/>
    </ligand>
</feature>
<dbReference type="EC" id="2.7.11.1" evidence="3"/>
<gene>
    <name evidence="23" type="ORF">CB5_LOCUS11038</name>
</gene>
<dbReference type="Pfam" id="PF13855">
    <property type="entry name" value="LRR_8"/>
    <property type="match status" value="2"/>
</dbReference>
<keyword evidence="16" id="KW-0675">Receptor</keyword>
<dbReference type="Pfam" id="PF13516">
    <property type="entry name" value="LRR_6"/>
    <property type="match status" value="1"/>
</dbReference>
<evidence type="ECO:0000256" key="5">
    <source>
        <dbReference type="ARBA" id="ARBA00022527"/>
    </source>
</evidence>
<keyword evidence="12" id="KW-0418">Kinase</keyword>
<reference evidence="23" key="1">
    <citation type="submission" date="2020-07" db="EMBL/GenBank/DDBJ databases">
        <authorList>
            <person name="Lin J."/>
        </authorList>
    </citation>
    <scope>NUCLEOTIDE SEQUENCE</scope>
</reference>
<evidence type="ECO:0000256" key="4">
    <source>
        <dbReference type="ARBA" id="ARBA00022475"/>
    </source>
</evidence>
<keyword evidence="15 20" id="KW-0472">Membrane</keyword>
<dbReference type="SUPFAM" id="SSF52058">
    <property type="entry name" value="L domain-like"/>
    <property type="match status" value="1"/>
</dbReference>
<organism evidence="23">
    <name type="scientific">Ananas comosus var. bracteatus</name>
    <name type="common">red pineapple</name>
    <dbReference type="NCBI Taxonomy" id="296719"/>
    <lineage>
        <taxon>Eukaryota</taxon>
        <taxon>Viridiplantae</taxon>
        <taxon>Streptophyta</taxon>
        <taxon>Embryophyta</taxon>
        <taxon>Tracheophyta</taxon>
        <taxon>Spermatophyta</taxon>
        <taxon>Magnoliopsida</taxon>
        <taxon>Liliopsida</taxon>
        <taxon>Poales</taxon>
        <taxon>Bromeliaceae</taxon>
        <taxon>Bromelioideae</taxon>
        <taxon>Ananas</taxon>
    </lineage>
</organism>
<dbReference type="FunFam" id="1.10.510.10:FF:001023">
    <property type="entry name" value="Os07g0541700 protein"/>
    <property type="match status" value="1"/>
</dbReference>
<evidence type="ECO:0000313" key="23">
    <source>
        <dbReference type="EMBL" id="CAD1827827.1"/>
    </source>
</evidence>
<evidence type="ECO:0000256" key="12">
    <source>
        <dbReference type="ARBA" id="ARBA00022777"/>
    </source>
</evidence>
<sequence>MFTSLILVLLFVQFAAVAAAVVAPVPGQSRDRAALLAFRTSVSDGGQIDDWGSPDVCGWTGITCHPTKRRVVQLVLTGCGLRGAIAPAVANLSFLAVLDLSNNFLAGGIPAELGALSRLKQLSLANNLLSGPVPGSSASSAGSSLQYVDLSNNSLAGEIPYSAQCRLADLRFLLLWSNNLDGPIPPALSNSSMLEWVDTELNFLSGELPSDIFDKTPRLQYLYLSYNNFSSGAGNTNLEPFFASLRNCTWLQELELAGNGLGGAIPPSVGELSPNLRQLDLEENFISGPIPVNISNLVNLTYLNLSNNYLNGSIPPEISRLRKLERVYLLNNFLAGEIPPSLGEIPHLGLVDFSGNRLSATIPDTFANLTQLRRLMLHNNMLSGAIPPSLGNFMNLEILDLSHNRLSGIIPADVAALSSLKLFLNLSSNLLEGPIPLELSKMDMILALDLSSNNLSGAIPPQLGGCIALEYLNLSGNSLRGALPSSIGALPYLRVLDLSANGLVGAIPQSLQASDSLRQLNISYNNFSGVIPNGGVFSSLSADSFLGNSGLCGSIAGVDSCGSTRVRVRRSAILPIVLTLIGTPCVLFLFLYPAVVRLRAKSTCLLTFKRRILVDSEESNKEKEHRRISHRELVEATRGFADSTLIGAGRFGLVYKGVLRDQTRVAVKVLDPKNGAEISGSFERECQVLKRTRHRNLIRVITTCSRPDFKALVLPLMPKGSLESYLYPSEGPSRGLHLNQLLNITSDVAEGMAYLHHYSPVRVVHCDLKPSNVLLDDDMRAVVSDFGIARLMREAGDESNGGNPSIQGDVYSFGVLVLELITGKRPTNVVFHEGLTLHEWVKHHYPHDIESIISQAPLRRSPSFADSLSYQKVAWDVMFELVELGLVCTQFSPSGRPTMVDVAHEITLLKEDLAKHGGDASESCSTPDSSF</sequence>
<dbReference type="InterPro" id="IPR051716">
    <property type="entry name" value="Plant_RL_S/T_kinase"/>
</dbReference>
<dbReference type="Pfam" id="PF07714">
    <property type="entry name" value="PK_Tyr_Ser-Thr"/>
    <property type="match status" value="1"/>
</dbReference>
<protein>
    <recommendedName>
        <fullName evidence="3">non-specific serine/threonine protein kinase</fullName>
        <ecNumber evidence="3">2.7.11.1</ecNumber>
    </recommendedName>
</protein>
<proteinExistence type="inferred from homology"/>
<dbReference type="AlphaFoldDB" id="A0A6V7PAF5"/>
<evidence type="ECO:0000256" key="9">
    <source>
        <dbReference type="ARBA" id="ARBA00022729"/>
    </source>
</evidence>
<name>A0A6V7PAF5_ANACO</name>
<keyword evidence="9 21" id="KW-0732">Signal</keyword>
<dbReference type="GO" id="GO:0004674">
    <property type="term" value="F:protein serine/threonine kinase activity"/>
    <property type="evidence" value="ECO:0007669"/>
    <property type="project" value="UniProtKB-KW"/>
</dbReference>
<comment type="similarity">
    <text evidence="2">Belongs to the protein kinase superfamily. Ser/Thr protein kinase family.</text>
</comment>
<evidence type="ECO:0000256" key="11">
    <source>
        <dbReference type="ARBA" id="ARBA00022741"/>
    </source>
</evidence>
<dbReference type="InterPro" id="IPR003591">
    <property type="entry name" value="Leu-rich_rpt_typical-subtyp"/>
</dbReference>
<dbReference type="PANTHER" id="PTHR48053:SF151">
    <property type="entry name" value="OS02G0216000 PROTEIN"/>
    <property type="match status" value="1"/>
</dbReference>
<evidence type="ECO:0000259" key="22">
    <source>
        <dbReference type="PROSITE" id="PS50011"/>
    </source>
</evidence>
<comment type="catalytic activity">
    <reaction evidence="17">
        <text>L-threonyl-[protein] + ATP = O-phospho-L-threonyl-[protein] + ADP + H(+)</text>
        <dbReference type="Rhea" id="RHEA:46608"/>
        <dbReference type="Rhea" id="RHEA-COMP:11060"/>
        <dbReference type="Rhea" id="RHEA-COMP:11605"/>
        <dbReference type="ChEBI" id="CHEBI:15378"/>
        <dbReference type="ChEBI" id="CHEBI:30013"/>
        <dbReference type="ChEBI" id="CHEBI:30616"/>
        <dbReference type="ChEBI" id="CHEBI:61977"/>
        <dbReference type="ChEBI" id="CHEBI:456216"/>
        <dbReference type="EC" id="2.7.11.1"/>
    </reaction>
</comment>
<dbReference type="Gene3D" id="3.30.200.20">
    <property type="entry name" value="Phosphorylase Kinase, domain 1"/>
    <property type="match status" value="1"/>
</dbReference>
<evidence type="ECO:0000256" key="2">
    <source>
        <dbReference type="ARBA" id="ARBA00008684"/>
    </source>
</evidence>
<dbReference type="InterPro" id="IPR008271">
    <property type="entry name" value="Ser/Thr_kinase_AS"/>
</dbReference>
<dbReference type="EMBL" id="LR862146">
    <property type="protein sequence ID" value="CAD1827827.1"/>
    <property type="molecule type" value="Genomic_DNA"/>
</dbReference>
<dbReference type="InterPro" id="IPR001245">
    <property type="entry name" value="Ser-Thr/Tyr_kinase_cat_dom"/>
</dbReference>
<feature type="domain" description="Protein kinase" evidence="22">
    <location>
        <begin position="640"/>
        <end position="907"/>
    </location>
</feature>
<keyword evidence="10" id="KW-0677">Repeat</keyword>
<dbReference type="FunFam" id="3.30.200.20:FF:000543">
    <property type="entry name" value="Putative leucine-rich repeat receptor-like serine/threonine-protein kinase"/>
    <property type="match status" value="1"/>
</dbReference>
<evidence type="ECO:0000256" key="3">
    <source>
        <dbReference type="ARBA" id="ARBA00012513"/>
    </source>
</evidence>